<accession>A0ABX6YNW0</accession>
<feature type="transmembrane region" description="Helical" evidence="8">
    <location>
        <begin position="442"/>
        <end position="460"/>
    </location>
</feature>
<evidence type="ECO:0000256" key="7">
    <source>
        <dbReference type="ARBA" id="ARBA00023136"/>
    </source>
</evidence>
<organism evidence="10 11">
    <name type="scientific">Paramicrobacterium chengjingii</name>
    <dbReference type="NCBI Taxonomy" id="2769067"/>
    <lineage>
        <taxon>Bacteria</taxon>
        <taxon>Bacillati</taxon>
        <taxon>Actinomycetota</taxon>
        <taxon>Actinomycetes</taxon>
        <taxon>Micrococcales</taxon>
        <taxon>Microbacteriaceae</taxon>
        <taxon>Paramicrobacterium</taxon>
    </lineage>
</organism>
<proteinExistence type="inferred from homology"/>
<feature type="transmembrane region" description="Helical" evidence="8">
    <location>
        <begin position="84"/>
        <end position="105"/>
    </location>
</feature>
<keyword evidence="6 8" id="KW-1133">Transmembrane helix</keyword>
<sequence>MTDTLPTSTSPAQSTGKLLTALIVGGITAIFDTTIVAVGLHTLTDRLNAPIATIQWVSTGYLLALAVAIPFVSWAQARLGGKRLWLFALGFFVLGSILCACAWNAESLIAFRVVQGLGGGIMFPLMQTLAMQNVAPQAMARTMAIVSLPIALGPILGPVLGGVVLHWLDWHWLFLINVPLGVAGLILAFFFISKDRPHRDAHHQRLDLIGVVLLVPALAGLLYGLSNVHAEGGFSRADVLFPIIIGAVMLVAFTIWAMRRAGAALIDVRLLAQRSVRASSITLTFLGATLFASTFLLPLYFQTLRGADVLTAALLLIPQGVGTLLARLIAGKLVDAVGPRIVALVGFLVIAAATVPFALTGADASVWLLGIALFVRGFGLGVVLIPVMTVAYVDIRRDEMPHASAITRIVQQLGGAFGTALVAVVLTAVATQTDTQAGFQSAFWWTIAITIAAAIASVLLPSRRGNL</sequence>
<dbReference type="Proteomes" id="UP000662814">
    <property type="component" value="Chromosome"/>
</dbReference>
<feature type="transmembrane region" description="Helical" evidence="8">
    <location>
        <begin position="53"/>
        <end position="72"/>
    </location>
</feature>
<dbReference type="InterPro" id="IPR020846">
    <property type="entry name" value="MFS_dom"/>
</dbReference>
<evidence type="ECO:0000256" key="2">
    <source>
        <dbReference type="ARBA" id="ARBA00008537"/>
    </source>
</evidence>
<evidence type="ECO:0000256" key="8">
    <source>
        <dbReference type="SAM" id="Phobius"/>
    </source>
</evidence>
<dbReference type="EMBL" id="CP061169">
    <property type="protein sequence ID" value="QPZ40066.1"/>
    <property type="molecule type" value="Genomic_DNA"/>
</dbReference>
<dbReference type="InterPro" id="IPR011701">
    <property type="entry name" value="MFS"/>
</dbReference>
<feature type="transmembrane region" description="Helical" evidence="8">
    <location>
        <begin position="413"/>
        <end position="430"/>
    </location>
</feature>
<comment type="similarity">
    <text evidence="2">Belongs to the major facilitator superfamily. EmrB family.</text>
</comment>
<dbReference type="CDD" id="cd17503">
    <property type="entry name" value="MFS_LmrB_MDR_like"/>
    <property type="match status" value="1"/>
</dbReference>
<name>A0ABX6YNW0_9MICO</name>
<dbReference type="PROSITE" id="PS50850">
    <property type="entry name" value="MFS"/>
    <property type="match status" value="1"/>
</dbReference>
<feature type="transmembrane region" description="Helical" evidence="8">
    <location>
        <begin position="143"/>
        <end position="168"/>
    </location>
</feature>
<gene>
    <name evidence="10" type="ORF">HCR76_08680</name>
</gene>
<feature type="transmembrane region" description="Helical" evidence="8">
    <location>
        <begin position="365"/>
        <end position="393"/>
    </location>
</feature>
<feature type="transmembrane region" description="Helical" evidence="8">
    <location>
        <begin position="307"/>
        <end position="329"/>
    </location>
</feature>
<feature type="transmembrane region" description="Helical" evidence="8">
    <location>
        <begin position="174"/>
        <end position="193"/>
    </location>
</feature>
<evidence type="ECO:0000313" key="10">
    <source>
        <dbReference type="EMBL" id="QPZ40066.1"/>
    </source>
</evidence>
<keyword evidence="5 8" id="KW-0812">Transmembrane</keyword>
<dbReference type="SUPFAM" id="SSF103473">
    <property type="entry name" value="MFS general substrate transporter"/>
    <property type="match status" value="1"/>
</dbReference>
<evidence type="ECO:0000259" key="9">
    <source>
        <dbReference type="PROSITE" id="PS50850"/>
    </source>
</evidence>
<evidence type="ECO:0000256" key="4">
    <source>
        <dbReference type="ARBA" id="ARBA00022475"/>
    </source>
</evidence>
<dbReference type="PANTHER" id="PTHR42718:SF9">
    <property type="entry name" value="MAJOR FACILITATOR SUPERFAMILY MULTIDRUG TRANSPORTER MFSC"/>
    <property type="match status" value="1"/>
</dbReference>
<feature type="domain" description="Major facilitator superfamily (MFS) profile" evidence="9">
    <location>
        <begin position="18"/>
        <end position="465"/>
    </location>
</feature>
<feature type="transmembrane region" description="Helical" evidence="8">
    <location>
        <begin position="341"/>
        <end position="359"/>
    </location>
</feature>
<evidence type="ECO:0000256" key="3">
    <source>
        <dbReference type="ARBA" id="ARBA00022448"/>
    </source>
</evidence>
<evidence type="ECO:0000256" key="5">
    <source>
        <dbReference type="ARBA" id="ARBA00022692"/>
    </source>
</evidence>
<dbReference type="NCBIfam" id="TIGR00711">
    <property type="entry name" value="efflux_EmrB"/>
    <property type="match status" value="1"/>
</dbReference>
<keyword evidence="7 8" id="KW-0472">Membrane</keyword>
<evidence type="ECO:0000256" key="6">
    <source>
        <dbReference type="ARBA" id="ARBA00022989"/>
    </source>
</evidence>
<dbReference type="Pfam" id="PF07690">
    <property type="entry name" value="MFS_1"/>
    <property type="match status" value="1"/>
</dbReference>
<dbReference type="Gene3D" id="1.20.1250.20">
    <property type="entry name" value="MFS general substrate transporter like domains"/>
    <property type="match status" value="2"/>
</dbReference>
<feature type="transmembrane region" description="Helical" evidence="8">
    <location>
        <begin position="18"/>
        <end position="41"/>
    </location>
</feature>
<keyword evidence="3" id="KW-0813">Transport</keyword>
<comment type="subcellular location">
    <subcellularLocation>
        <location evidence="1">Cell membrane</location>
        <topology evidence="1">Multi-pass membrane protein</topology>
    </subcellularLocation>
</comment>
<dbReference type="InterPro" id="IPR004638">
    <property type="entry name" value="EmrB-like"/>
</dbReference>
<feature type="transmembrane region" description="Helical" evidence="8">
    <location>
        <begin position="237"/>
        <end position="257"/>
    </location>
</feature>
<reference evidence="10 11" key="1">
    <citation type="submission" date="2020-12" db="EMBL/GenBank/DDBJ databases">
        <title>Microbacterium sp. HY060.</title>
        <authorList>
            <person name="Zhou J."/>
        </authorList>
    </citation>
    <scope>NUCLEOTIDE SEQUENCE [LARGE SCALE GENOMIC DNA]</scope>
    <source>
        <strain evidence="10 11">HY60</strain>
    </source>
</reference>
<keyword evidence="11" id="KW-1185">Reference proteome</keyword>
<evidence type="ECO:0000313" key="11">
    <source>
        <dbReference type="Proteomes" id="UP000662814"/>
    </source>
</evidence>
<keyword evidence="4" id="KW-1003">Cell membrane</keyword>
<feature type="transmembrane region" description="Helical" evidence="8">
    <location>
        <begin position="205"/>
        <end position="225"/>
    </location>
</feature>
<dbReference type="PANTHER" id="PTHR42718">
    <property type="entry name" value="MAJOR FACILITATOR SUPERFAMILY MULTIDRUG TRANSPORTER MFSC"/>
    <property type="match status" value="1"/>
</dbReference>
<dbReference type="InterPro" id="IPR036259">
    <property type="entry name" value="MFS_trans_sf"/>
</dbReference>
<feature type="transmembrane region" description="Helical" evidence="8">
    <location>
        <begin position="278"/>
        <end position="301"/>
    </location>
</feature>
<evidence type="ECO:0000256" key="1">
    <source>
        <dbReference type="ARBA" id="ARBA00004651"/>
    </source>
</evidence>
<protein>
    <submittedName>
        <fullName evidence="10">Multidrug efflux MFS transporter</fullName>
    </submittedName>
</protein>
<dbReference type="RefSeq" id="WP_166990045.1">
    <property type="nucleotide sequence ID" value="NZ_CP061169.1"/>
</dbReference>
<feature type="transmembrane region" description="Helical" evidence="8">
    <location>
        <begin position="111"/>
        <end position="131"/>
    </location>
</feature>